<keyword evidence="2" id="KW-0472">Membrane</keyword>
<feature type="transmembrane region" description="Helical" evidence="2">
    <location>
        <begin position="448"/>
        <end position="467"/>
    </location>
</feature>
<sequence length="814" mass="90475">MLSRAKTFPSAGKRLSQLWRRRWRPHPVDPAVGATLPQSNSDLPQRGLPVACLLEDIVEKLEPKIKRSKPYPEFDSLDAYHVDAKTAKGLRREEAARLVEVVKDPTQPVLLGDSGFLTSLMGDDDGYQQLSKISKNISTALSLCLLDNECINVKSCTRIANRERLQKLVKQAHVAASIAVPDMQMPEPHQHELLKTTFTLIDYISAILARLVSQTASGPFWVTNVTAILAARVAKMKYLLVNLGDSASTAAEKGEDALEESQASGGFSTSLEEEEEECEEALRIIDANTKDGLTSDEEAAVGSYCVEQNKYRSGINAAMKYILLSLRLMNRSALPPTTYEMCVVVYEIGFEGFKTVLFQDRDLEYSASSDRGVLNTAHPALCMLDQILSELKKQQNAQPSSAGREFEFQTSVEWAYQERNVGGQSSSAGGIDYFELYGSREVLKLRHLADIVTVMVPMIATSPILLADFTSFRTMMALTGGVQDVVSSFQEGQFGAFCRLYTSPYDTEAQKRGILRLSKAFAEQRFSRCKLLTEGKGKWGDKVWGTHTTRSPRNLIQKRLNDCCVDMQDWVVDESSVTVSNKLYVASVMMFALILGGGGLAIGFTLGERIDGVDPFDLASYTWVLAAFVVLIFKSIRVGDWTWSDFLRWRVRCRSVSELASAAGVHEQLVIAKLLHDDCGGSILLTRGPYNSVFRKQIDGADSGFSIDRPISAATLMLSGLALLKVVVPRGYAIACLDYRRGTYLTVVEHQRRQDKSSLICDDLSRIPADNTKRARVGWYMAEPVKLKLTKMDDFKWKRVQGLYDFNGADVVFE</sequence>
<protein>
    <submittedName>
        <fullName evidence="3">Uncharacterized protein</fullName>
    </submittedName>
</protein>
<keyword evidence="2" id="KW-0812">Transmembrane</keyword>
<keyword evidence="2" id="KW-1133">Transmembrane helix</keyword>
<feature type="compositionally biased region" description="Polar residues" evidence="1">
    <location>
        <begin position="261"/>
        <end position="270"/>
    </location>
</feature>
<name>A0A1L7XMM1_9HELO</name>
<evidence type="ECO:0000313" key="4">
    <source>
        <dbReference type="Proteomes" id="UP000184330"/>
    </source>
</evidence>
<organism evidence="3 4">
    <name type="scientific">Phialocephala subalpina</name>
    <dbReference type="NCBI Taxonomy" id="576137"/>
    <lineage>
        <taxon>Eukaryota</taxon>
        <taxon>Fungi</taxon>
        <taxon>Dikarya</taxon>
        <taxon>Ascomycota</taxon>
        <taxon>Pezizomycotina</taxon>
        <taxon>Leotiomycetes</taxon>
        <taxon>Helotiales</taxon>
        <taxon>Mollisiaceae</taxon>
        <taxon>Phialocephala</taxon>
        <taxon>Phialocephala fortinii species complex</taxon>
    </lineage>
</organism>
<dbReference type="STRING" id="576137.A0A1L7XMM1"/>
<dbReference type="Proteomes" id="UP000184330">
    <property type="component" value="Unassembled WGS sequence"/>
</dbReference>
<accession>A0A1L7XMM1</accession>
<evidence type="ECO:0000313" key="3">
    <source>
        <dbReference type="EMBL" id="CZR66268.1"/>
    </source>
</evidence>
<dbReference type="AlphaFoldDB" id="A0A1L7XMM1"/>
<feature type="region of interest" description="Disordered" evidence="1">
    <location>
        <begin position="252"/>
        <end position="271"/>
    </location>
</feature>
<reference evidence="3 4" key="1">
    <citation type="submission" date="2016-03" db="EMBL/GenBank/DDBJ databases">
        <authorList>
            <person name="Ploux O."/>
        </authorList>
    </citation>
    <scope>NUCLEOTIDE SEQUENCE [LARGE SCALE GENOMIC DNA]</scope>
    <source>
        <strain evidence="3 4">UAMH 11012</strain>
    </source>
</reference>
<gene>
    <name evidence="3" type="ORF">PAC_16169</name>
</gene>
<keyword evidence="4" id="KW-1185">Reference proteome</keyword>
<evidence type="ECO:0000256" key="2">
    <source>
        <dbReference type="SAM" id="Phobius"/>
    </source>
</evidence>
<feature type="transmembrane region" description="Helical" evidence="2">
    <location>
        <begin position="618"/>
        <end position="636"/>
    </location>
</feature>
<evidence type="ECO:0000256" key="1">
    <source>
        <dbReference type="SAM" id="MobiDB-lite"/>
    </source>
</evidence>
<feature type="transmembrane region" description="Helical" evidence="2">
    <location>
        <begin position="583"/>
        <end position="606"/>
    </location>
</feature>
<dbReference type="OrthoDB" id="5419219at2759"/>
<proteinExistence type="predicted"/>
<dbReference type="EMBL" id="FJOG01000036">
    <property type="protein sequence ID" value="CZR66268.1"/>
    <property type="molecule type" value="Genomic_DNA"/>
</dbReference>